<organism evidence="1 2">
    <name type="scientific">Irpex rosettiformis</name>
    <dbReference type="NCBI Taxonomy" id="378272"/>
    <lineage>
        <taxon>Eukaryota</taxon>
        <taxon>Fungi</taxon>
        <taxon>Dikarya</taxon>
        <taxon>Basidiomycota</taxon>
        <taxon>Agaricomycotina</taxon>
        <taxon>Agaricomycetes</taxon>
        <taxon>Polyporales</taxon>
        <taxon>Irpicaceae</taxon>
        <taxon>Irpex</taxon>
    </lineage>
</organism>
<proteinExistence type="predicted"/>
<dbReference type="Proteomes" id="UP001055072">
    <property type="component" value="Unassembled WGS sequence"/>
</dbReference>
<protein>
    <submittedName>
        <fullName evidence="1">Uncharacterized protein</fullName>
    </submittedName>
</protein>
<keyword evidence="2" id="KW-1185">Reference proteome</keyword>
<evidence type="ECO:0000313" key="1">
    <source>
        <dbReference type="EMBL" id="KAI0093156.1"/>
    </source>
</evidence>
<gene>
    <name evidence="1" type="ORF">BDY19DRAFT_989824</name>
</gene>
<evidence type="ECO:0000313" key="2">
    <source>
        <dbReference type="Proteomes" id="UP001055072"/>
    </source>
</evidence>
<sequence>MARREKEPPPVYECKPPTWLPKAHSAADLGYVGFYPPRPDQEEEILTDGNVKNGLHQAPFVPLETYSAQDSFHTRLVSENALVELQDLMNQIFVRKVEDLPAVAPSSFRLPIRVTLNDAKRQAWFADLANPDVPLQKLGKSVPHGAKGHDLLDLLHDNSVAIPRAVWFLRVFGGNETVGLRNKPHYDPTQYSVDWANLVTGYLRKQLALIALPMAPRPGLNVKQTFKGVLAEPDSRERCLGLLRAFYAEGLVDNRTFLLWLVQQMATCNLAQLGFVARMAEEYLDGMLTCRALTRPFIEYTLCRISEIRTTAGSEHLGSIVQLLHNILLRVLLALPDAFVNPRIWAQQSMFLEEAISDFSRNNPSATEQNVQALDQTIVDTFADIRRRNDAMLFRELPPRIVGHLSSALLDIKLLNSLSGRSDLETVAFFDPSPAHLSSFSGKLDILLTWSVTPLQHGDHRPYAAVSLLRFWRDQEEERAIRRGRDSPYDFIQDQLFEWLDSSDITADPANLHSVALVFGQLVKQGLFSYPHYIQRLIARGERGLDNVDDQESRHRGFLRWIPIYDSSSSLIAQRKVTLYGARAREIPEDVNERAIRKQIRILLPELFGGPHAPIDLSCDFCSTCNGLFSATRFEQVRLMHGWLLPLLKKWVASQGANTSFDASDPALQVYCIATTLLARCRSYGTMLELTLFTLEHASSNELLTAVLRTLRQHVEVWACMDRMQSITSALYASHTVWKTRGVRSRPLMKLLIELDDGRLLEQFAREQIVNDYTAFSYALRPLNDQPQELPTTLPEVLLLATDNSPDAPVTLANSLWYNYRSAPNWDWHVWDSTIACLRQLPYIIGDETTRKACSYKYAMFLTHVDQHLPDGFDDQVLSWFLGPGRSEIATFSAEIWDELTVILLYLSIHGALATTTILTGLIYPIWRSASLLSSPQDCVSLELQLSAANKMFDHLLLRETCTDGVPPSNFYELQGLQTRRRDVFRHPHFIALAENIPTLVLIEHNSNLPPHLQDDSRLLRETLCAKSVFRLGIYRDLETVHRAFENVLGNHDVAEELHEPLIDALKVMFLEDHDSNSSCVDQWQILSTSLTPWKLAATSIELRFTIKQLEEALARDGTREKARQALNRITSSLFKQGMCSEEVDFVASMVNGASVEVVARFVNSGIQRISDILKAQPRPRRSSQYMDIASKTGEVLRFLTSIADSCREEATTSGQIVPFDTQAQDDLVLELRQELAAIGNIVKASRNDLSKQDDVQGASHALILFTRIIQFTLGFPSLWTSKSRAESETICNHIFNLALLFASGFTLDTVIFPLLIDTLYYLLDEIPADPKATSYDPIKNYPKYELQQLPPDIPPSYRSCIRTLLPFVSLNATVADLAYIVKDNDSTSMSVPNRPWEWMEYLGDRAIHEAKDEKTTDGTIKNTTSLSLELFDTHSLGKCSIDTTADAASSITLDRQRVRGTLSELQETSFTESVFQRDWRESRMFMASPFQDPGPSHPEAEDEVGPLPSLTATERRSSSSRMGSPVSSVRSRGSVQPPGPSLLHHSPLQLLSTSGSTASDAIDVDSLNVDTSNSLPSTSQFQNSNKRKASEDAGDDDVQIMQGPSTSHKRLKGKTVAAKSKTKKR</sequence>
<reference evidence="1" key="1">
    <citation type="journal article" date="2021" name="Environ. Microbiol.">
        <title>Gene family expansions and transcriptome signatures uncover fungal adaptations to wood decay.</title>
        <authorList>
            <person name="Hage H."/>
            <person name="Miyauchi S."/>
            <person name="Viragh M."/>
            <person name="Drula E."/>
            <person name="Min B."/>
            <person name="Chaduli D."/>
            <person name="Navarro D."/>
            <person name="Favel A."/>
            <person name="Norest M."/>
            <person name="Lesage-Meessen L."/>
            <person name="Balint B."/>
            <person name="Merenyi Z."/>
            <person name="de Eugenio L."/>
            <person name="Morin E."/>
            <person name="Martinez A.T."/>
            <person name="Baldrian P."/>
            <person name="Stursova M."/>
            <person name="Martinez M.J."/>
            <person name="Novotny C."/>
            <person name="Magnuson J.K."/>
            <person name="Spatafora J.W."/>
            <person name="Maurice S."/>
            <person name="Pangilinan J."/>
            <person name="Andreopoulos W."/>
            <person name="LaButti K."/>
            <person name="Hundley H."/>
            <person name="Na H."/>
            <person name="Kuo A."/>
            <person name="Barry K."/>
            <person name="Lipzen A."/>
            <person name="Henrissat B."/>
            <person name="Riley R."/>
            <person name="Ahrendt S."/>
            <person name="Nagy L.G."/>
            <person name="Grigoriev I.V."/>
            <person name="Martin F."/>
            <person name="Rosso M.N."/>
        </authorList>
    </citation>
    <scope>NUCLEOTIDE SEQUENCE</scope>
    <source>
        <strain evidence="1">CBS 384.51</strain>
    </source>
</reference>
<dbReference type="EMBL" id="MU274902">
    <property type="protein sequence ID" value="KAI0093156.1"/>
    <property type="molecule type" value="Genomic_DNA"/>
</dbReference>
<accession>A0ACB8UFV7</accession>
<comment type="caution">
    <text evidence="1">The sequence shown here is derived from an EMBL/GenBank/DDBJ whole genome shotgun (WGS) entry which is preliminary data.</text>
</comment>
<name>A0ACB8UFV7_9APHY</name>